<sequence>MSEPVHIPINKSHATVHFASWAVMSLLSCVLTGFGIALVIPKGILPGLFVTIAGLVLAGSAGYMCWRASQTFRLKEPVLEFTEHGFMDRRFCAQLIPWGSMQWKADYSKLRAIQIEVAPEAEHAVVTTPVSKVLHRCCVFLKLPRYLVSPLSTGRSVQELEEIFGQFKPQEGAESEQAERASAEENPALDSDEAAVKPATEPTANQANSDPSSAVSSDTEEEALAEAML</sequence>
<evidence type="ECO:0000256" key="2">
    <source>
        <dbReference type="SAM" id="Phobius"/>
    </source>
</evidence>
<dbReference type="EMBL" id="JASZZN010000015">
    <property type="protein sequence ID" value="MDM4017597.1"/>
    <property type="molecule type" value="Genomic_DNA"/>
</dbReference>
<evidence type="ECO:0000256" key="1">
    <source>
        <dbReference type="SAM" id="MobiDB-lite"/>
    </source>
</evidence>
<keyword evidence="2" id="KW-0472">Membrane</keyword>
<dbReference type="Proteomes" id="UP001239462">
    <property type="component" value="Unassembled WGS sequence"/>
</dbReference>
<feature type="compositionally biased region" description="Acidic residues" evidence="1">
    <location>
        <begin position="218"/>
        <end position="229"/>
    </location>
</feature>
<organism evidence="3 4">
    <name type="scientific">Roseiconus lacunae</name>
    <dbReference type="NCBI Taxonomy" id="2605694"/>
    <lineage>
        <taxon>Bacteria</taxon>
        <taxon>Pseudomonadati</taxon>
        <taxon>Planctomycetota</taxon>
        <taxon>Planctomycetia</taxon>
        <taxon>Pirellulales</taxon>
        <taxon>Pirellulaceae</taxon>
        <taxon>Roseiconus</taxon>
    </lineage>
</organism>
<keyword evidence="2" id="KW-0812">Transmembrane</keyword>
<feature type="transmembrane region" description="Helical" evidence="2">
    <location>
        <begin position="46"/>
        <end position="66"/>
    </location>
</feature>
<keyword evidence="4" id="KW-1185">Reference proteome</keyword>
<keyword evidence="2" id="KW-1133">Transmembrane helix</keyword>
<comment type="caution">
    <text evidence="3">The sequence shown here is derived from an EMBL/GenBank/DDBJ whole genome shotgun (WGS) entry which is preliminary data.</text>
</comment>
<evidence type="ECO:0000313" key="4">
    <source>
        <dbReference type="Proteomes" id="UP001239462"/>
    </source>
</evidence>
<reference evidence="3 4" key="1">
    <citation type="submission" date="2023-06" db="EMBL/GenBank/DDBJ databases">
        <title>Roseiconus lacunae JC819 isolated from Gulf of Mannar region, Tamil Nadu.</title>
        <authorList>
            <person name="Pk S."/>
            <person name="Ch S."/>
            <person name="Ch V.R."/>
        </authorList>
    </citation>
    <scope>NUCLEOTIDE SEQUENCE [LARGE SCALE GENOMIC DNA]</scope>
    <source>
        <strain evidence="3 4">JC819</strain>
    </source>
</reference>
<feature type="compositionally biased region" description="Polar residues" evidence="1">
    <location>
        <begin position="202"/>
        <end position="217"/>
    </location>
</feature>
<protein>
    <recommendedName>
        <fullName evidence="5">PH domain-containing protein</fullName>
    </recommendedName>
</protein>
<evidence type="ECO:0008006" key="5">
    <source>
        <dbReference type="Google" id="ProtNLM"/>
    </source>
</evidence>
<proteinExistence type="predicted"/>
<evidence type="ECO:0000313" key="3">
    <source>
        <dbReference type="EMBL" id="MDM4017597.1"/>
    </source>
</evidence>
<feature type="region of interest" description="Disordered" evidence="1">
    <location>
        <begin position="169"/>
        <end position="229"/>
    </location>
</feature>
<feature type="transmembrane region" description="Helical" evidence="2">
    <location>
        <begin position="21"/>
        <end position="40"/>
    </location>
</feature>
<name>A0ABT7PM74_9BACT</name>
<gene>
    <name evidence="3" type="ORF">QTN89_19265</name>
</gene>
<accession>A0ABT7PM74</accession>
<dbReference type="RefSeq" id="WP_289165094.1">
    <property type="nucleotide sequence ID" value="NZ_JASZZN010000015.1"/>
</dbReference>